<evidence type="ECO:0000256" key="9">
    <source>
        <dbReference type="SAM" id="MobiDB-lite"/>
    </source>
</evidence>
<comment type="caution">
    <text evidence="11">The sequence shown here is derived from an EMBL/GenBank/DDBJ whole genome shotgun (WGS) entry which is preliminary data.</text>
</comment>
<dbReference type="InterPro" id="IPR014352">
    <property type="entry name" value="FERM/acyl-CoA-bd_prot_sf"/>
</dbReference>
<feature type="compositionally biased region" description="Basic and acidic residues" evidence="9">
    <location>
        <begin position="1"/>
        <end position="12"/>
    </location>
</feature>
<dbReference type="EMBL" id="JAOTOJ010000001">
    <property type="protein sequence ID" value="KAK9410555.1"/>
    <property type="molecule type" value="Genomic_DNA"/>
</dbReference>
<name>A0AAW1C815_CROAD</name>
<proteinExistence type="inferred from homology"/>
<reference evidence="11 12" key="1">
    <citation type="journal article" date="2024" name="Proc. Natl. Acad. Sci. U.S.A.">
        <title>The genetic regulatory architecture and epigenomic basis for age-related changes in rattlesnake venom.</title>
        <authorList>
            <person name="Hogan M.P."/>
            <person name="Holding M.L."/>
            <person name="Nystrom G.S."/>
            <person name="Colston T.J."/>
            <person name="Bartlett D.A."/>
            <person name="Mason A.J."/>
            <person name="Ellsworth S.A."/>
            <person name="Rautsaw R.M."/>
            <person name="Lawrence K.C."/>
            <person name="Strickland J.L."/>
            <person name="He B."/>
            <person name="Fraser P."/>
            <person name="Margres M.J."/>
            <person name="Gilbert D.M."/>
            <person name="Gibbs H.L."/>
            <person name="Parkinson C.L."/>
            <person name="Rokyta D.R."/>
        </authorList>
    </citation>
    <scope>NUCLEOTIDE SEQUENCE [LARGE SCALE GENOMIC DNA]</scope>
    <source>
        <strain evidence="11">DRR0105</strain>
    </source>
</reference>
<dbReference type="GO" id="GO:0006631">
    <property type="term" value="P:fatty acid metabolic process"/>
    <property type="evidence" value="ECO:0007669"/>
    <property type="project" value="TreeGrafter"/>
</dbReference>
<evidence type="ECO:0000256" key="6">
    <source>
        <dbReference type="ARBA" id="ARBA00023034"/>
    </source>
</evidence>
<evidence type="ECO:0000256" key="7">
    <source>
        <dbReference type="ARBA" id="ARBA00023121"/>
    </source>
</evidence>
<evidence type="ECO:0000256" key="8">
    <source>
        <dbReference type="ARBA" id="ARBA00039735"/>
    </source>
</evidence>
<keyword evidence="7" id="KW-0446">Lipid-binding</keyword>
<comment type="similarity">
    <text evidence="3">Belongs to the ACBP family.</text>
</comment>
<dbReference type="GO" id="GO:0000062">
    <property type="term" value="F:fatty-acyl-CoA binding"/>
    <property type="evidence" value="ECO:0007669"/>
    <property type="project" value="InterPro"/>
</dbReference>
<keyword evidence="6" id="KW-0333">Golgi apparatus</keyword>
<feature type="compositionally biased region" description="Polar residues" evidence="9">
    <location>
        <begin position="15"/>
        <end position="26"/>
    </location>
</feature>
<dbReference type="AlphaFoldDB" id="A0AAW1C815"/>
<accession>A0AAW1C815</accession>
<dbReference type="Gene3D" id="1.20.80.10">
    <property type="match status" value="1"/>
</dbReference>
<keyword evidence="4" id="KW-0813">Transport</keyword>
<dbReference type="Proteomes" id="UP001474421">
    <property type="component" value="Unassembled WGS sequence"/>
</dbReference>
<feature type="domain" description="ACB" evidence="10">
    <location>
        <begin position="50"/>
        <end position="135"/>
    </location>
</feature>
<dbReference type="PANTHER" id="PTHR23310:SF54">
    <property type="entry name" value="ACYL-COA-BINDING PROTEIN"/>
    <property type="match status" value="1"/>
</dbReference>
<evidence type="ECO:0000256" key="3">
    <source>
        <dbReference type="ARBA" id="ARBA00005567"/>
    </source>
</evidence>
<protein>
    <recommendedName>
        <fullName evidence="8">Acyl-CoA-binding protein</fullName>
    </recommendedName>
</protein>
<evidence type="ECO:0000313" key="11">
    <source>
        <dbReference type="EMBL" id="KAK9410555.1"/>
    </source>
</evidence>
<dbReference type="GO" id="GO:0005783">
    <property type="term" value="C:endoplasmic reticulum"/>
    <property type="evidence" value="ECO:0007669"/>
    <property type="project" value="UniProtKB-SubCell"/>
</dbReference>
<evidence type="ECO:0000256" key="5">
    <source>
        <dbReference type="ARBA" id="ARBA00022824"/>
    </source>
</evidence>
<dbReference type="SUPFAM" id="SSF47027">
    <property type="entry name" value="Acyl-CoA binding protein"/>
    <property type="match status" value="1"/>
</dbReference>
<evidence type="ECO:0000256" key="4">
    <source>
        <dbReference type="ARBA" id="ARBA00022448"/>
    </source>
</evidence>
<keyword evidence="5" id="KW-0256">Endoplasmic reticulum</keyword>
<evidence type="ECO:0000313" key="12">
    <source>
        <dbReference type="Proteomes" id="UP001474421"/>
    </source>
</evidence>
<dbReference type="PROSITE" id="PS00880">
    <property type="entry name" value="ACB_1"/>
    <property type="match status" value="1"/>
</dbReference>
<keyword evidence="12" id="KW-1185">Reference proteome</keyword>
<dbReference type="PRINTS" id="PR00689">
    <property type="entry name" value="ACOABINDINGP"/>
</dbReference>
<comment type="subcellular location">
    <subcellularLocation>
        <location evidence="1">Endoplasmic reticulum</location>
    </subcellularLocation>
    <subcellularLocation>
        <location evidence="2">Golgi apparatus</location>
    </subcellularLocation>
</comment>
<dbReference type="FunFam" id="1.20.80.10:FF:000010">
    <property type="entry name" value="Acyl-CoA-binding domain-containing protein 5"/>
    <property type="match status" value="1"/>
</dbReference>
<dbReference type="InterPro" id="IPR022408">
    <property type="entry name" value="Acyl-CoA-binding_prot_CS"/>
</dbReference>
<gene>
    <name evidence="11" type="ORF">NXF25_001730</name>
</gene>
<dbReference type="GO" id="GO:0005794">
    <property type="term" value="C:Golgi apparatus"/>
    <property type="evidence" value="ECO:0007669"/>
    <property type="project" value="UniProtKB-SubCell"/>
</dbReference>
<feature type="region of interest" description="Disordered" evidence="9">
    <location>
        <begin position="1"/>
        <end position="30"/>
    </location>
</feature>
<sequence length="136" mass="15466">MLTRHSFSERKLLSPVQSTPSISSFGETRLNEEEEFSALPLTSEYLAIMTQAEFDKAAEEVKKLKSPPSDQELLDLYSHFKQVTVGDVNTERPGMFDLKGKAKWDAWSKLKGMSKEDAIKVYIAKVNELKDKYGMQ</sequence>
<dbReference type="PANTHER" id="PTHR23310">
    <property type="entry name" value="ACYL-COA-BINDING PROTEIN, ACBP"/>
    <property type="match status" value="1"/>
</dbReference>
<evidence type="ECO:0000259" key="10">
    <source>
        <dbReference type="PROSITE" id="PS51228"/>
    </source>
</evidence>
<dbReference type="InterPro" id="IPR035984">
    <property type="entry name" value="Acyl-CoA-binding_sf"/>
</dbReference>
<evidence type="ECO:0000256" key="1">
    <source>
        <dbReference type="ARBA" id="ARBA00004240"/>
    </source>
</evidence>
<dbReference type="InterPro" id="IPR000582">
    <property type="entry name" value="Acyl-CoA-binding_protein"/>
</dbReference>
<dbReference type="Pfam" id="PF00887">
    <property type="entry name" value="ACBP"/>
    <property type="match status" value="1"/>
</dbReference>
<dbReference type="PROSITE" id="PS51228">
    <property type="entry name" value="ACB_2"/>
    <property type="match status" value="1"/>
</dbReference>
<organism evidence="11 12">
    <name type="scientific">Crotalus adamanteus</name>
    <name type="common">Eastern diamondback rattlesnake</name>
    <dbReference type="NCBI Taxonomy" id="8729"/>
    <lineage>
        <taxon>Eukaryota</taxon>
        <taxon>Metazoa</taxon>
        <taxon>Chordata</taxon>
        <taxon>Craniata</taxon>
        <taxon>Vertebrata</taxon>
        <taxon>Euteleostomi</taxon>
        <taxon>Lepidosauria</taxon>
        <taxon>Squamata</taxon>
        <taxon>Bifurcata</taxon>
        <taxon>Unidentata</taxon>
        <taxon>Episquamata</taxon>
        <taxon>Toxicofera</taxon>
        <taxon>Serpentes</taxon>
        <taxon>Colubroidea</taxon>
        <taxon>Viperidae</taxon>
        <taxon>Crotalinae</taxon>
        <taxon>Crotalus</taxon>
    </lineage>
</organism>
<dbReference type="CDD" id="cd00435">
    <property type="entry name" value="ACBP"/>
    <property type="match status" value="1"/>
</dbReference>
<evidence type="ECO:0000256" key="2">
    <source>
        <dbReference type="ARBA" id="ARBA00004555"/>
    </source>
</evidence>